<organism evidence="8 9">
    <name type="scientific">Candidatus Coprenecus avistercoris</name>
    <dbReference type="NCBI Taxonomy" id="2840730"/>
    <lineage>
        <taxon>Bacteria</taxon>
        <taxon>Pseudomonadati</taxon>
        <taxon>Bacteroidota</taxon>
        <taxon>Bacteroidia</taxon>
        <taxon>Bacteroidales</taxon>
        <taxon>Rikenellaceae</taxon>
        <taxon>Rikenellaceae incertae sedis</taxon>
        <taxon>Candidatus Coprenecus</taxon>
    </lineage>
</organism>
<dbReference type="PANTHER" id="PTHR43560:SF1">
    <property type="entry name" value="ION-TRANSLOCATING OXIDOREDUCTASE COMPLEX SUBUNIT B"/>
    <property type="match status" value="1"/>
</dbReference>
<dbReference type="PROSITE" id="PS51656">
    <property type="entry name" value="4FE4S"/>
    <property type="match status" value="1"/>
</dbReference>
<evidence type="ECO:0000259" key="7">
    <source>
        <dbReference type="PROSITE" id="PS51656"/>
    </source>
</evidence>
<reference evidence="8" key="1">
    <citation type="submission" date="2020-10" db="EMBL/GenBank/DDBJ databases">
        <authorList>
            <person name="Gilroy R."/>
        </authorList>
    </citation>
    <scope>NUCLEOTIDE SEQUENCE</scope>
    <source>
        <strain evidence="8">ChiHjej13B12-12457</strain>
    </source>
</reference>
<feature type="domain" description="4Fe-4S" evidence="7">
    <location>
        <begin position="363"/>
        <end position="424"/>
    </location>
</feature>
<dbReference type="InterPro" id="IPR004108">
    <property type="entry name" value="Fe_hydrogenase_lsu_C"/>
</dbReference>
<dbReference type="SUPFAM" id="SSF53920">
    <property type="entry name" value="Fe-only hydrogenase"/>
    <property type="match status" value="1"/>
</dbReference>
<dbReference type="AlphaFoldDB" id="A0A9D1E2A8"/>
<evidence type="ECO:0000313" key="8">
    <source>
        <dbReference type="EMBL" id="HIR63326.1"/>
    </source>
</evidence>
<reference evidence="8" key="2">
    <citation type="journal article" date="2021" name="PeerJ">
        <title>Extensive microbial diversity within the chicken gut microbiome revealed by metagenomics and culture.</title>
        <authorList>
            <person name="Gilroy R."/>
            <person name="Ravi A."/>
            <person name="Getino M."/>
            <person name="Pursley I."/>
            <person name="Horton D.L."/>
            <person name="Alikhan N.F."/>
            <person name="Baker D."/>
            <person name="Gharbi K."/>
            <person name="Hall N."/>
            <person name="Watson M."/>
            <person name="Adriaenssens E.M."/>
            <person name="Foster-Nyarko E."/>
            <person name="Jarju S."/>
            <person name="Secka A."/>
            <person name="Antonio M."/>
            <person name="Oren A."/>
            <person name="Chaudhuri R.R."/>
            <person name="La Ragione R."/>
            <person name="Hildebrand F."/>
            <person name="Pallen M.J."/>
        </authorList>
    </citation>
    <scope>NUCLEOTIDE SEQUENCE</scope>
    <source>
        <strain evidence="8">ChiHjej13B12-12457</strain>
    </source>
</reference>
<dbReference type="Pfam" id="PF02906">
    <property type="entry name" value="Fe_hyd_lg_C"/>
    <property type="match status" value="1"/>
</dbReference>
<evidence type="ECO:0000259" key="6">
    <source>
        <dbReference type="PROSITE" id="PS51379"/>
    </source>
</evidence>
<dbReference type="GO" id="GO:0046872">
    <property type="term" value="F:metal ion binding"/>
    <property type="evidence" value="ECO:0007669"/>
    <property type="project" value="UniProtKB-KW"/>
</dbReference>
<dbReference type="Pfam" id="PF12838">
    <property type="entry name" value="Fer4_7"/>
    <property type="match status" value="1"/>
</dbReference>
<dbReference type="Gene3D" id="3.40.950.10">
    <property type="entry name" value="Fe-only Hydrogenase (Larger Subunit), Chain L, domain 3"/>
    <property type="match status" value="1"/>
</dbReference>
<dbReference type="SMART" id="SM00091">
    <property type="entry name" value="PAS"/>
    <property type="match status" value="1"/>
</dbReference>
<dbReference type="PANTHER" id="PTHR43560">
    <property type="entry name" value="ION-TRANSLOCATING OXIDOREDUCTASE COMPLEX SUBUNIT B"/>
    <property type="match status" value="1"/>
</dbReference>
<dbReference type="EMBL" id="DVHI01000092">
    <property type="protein sequence ID" value="HIR63326.1"/>
    <property type="molecule type" value="Genomic_DNA"/>
</dbReference>
<dbReference type="CDD" id="cd00130">
    <property type="entry name" value="PAS"/>
    <property type="match status" value="1"/>
</dbReference>
<evidence type="ECO:0000256" key="3">
    <source>
        <dbReference type="ARBA" id="ARBA00023004"/>
    </source>
</evidence>
<accession>A0A9D1E2A8</accession>
<dbReference type="InterPro" id="IPR017900">
    <property type="entry name" value="4Fe4S_Fe_S_CS"/>
</dbReference>
<dbReference type="GO" id="GO:0006355">
    <property type="term" value="P:regulation of DNA-templated transcription"/>
    <property type="evidence" value="ECO:0007669"/>
    <property type="project" value="InterPro"/>
</dbReference>
<dbReference type="NCBIfam" id="TIGR00229">
    <property type="entry name" value="sensory_box"/>
    <property type="match status" value="1"/>
</dbReference>
<dbReference type="Pfam" id="PF04060">
    <property type="entry name" value="FeS"/>
    <property type="match status" value="1"/>
</dbReference>
<feature type="domain" description="PAS" evidence="5">
    <location>
        <begin position="415"/>
        <end position="468"/>
    </location>
</feature>
<gene>
    <name evidence="8" type="ORF">IAC94_07385</name>
</gene>
<protein>
    <submittedName>
        <fullName evidence="8">PAS domain-containing protein</fullName>
    </submittedName>
</protein>
<dbReference type="PROSITE" id="PS00198">
    <property type="entry name" value="4FE4S_FER_1"/>
    <property type="match status" value="1"/>
</dbReference>
<evidence type="ECO:0000256" key="2">
    <source>
        <dbReference type="ARBA" id="ARBA00022723"/>
    </source>
</evidence>
<dbReference type="SUPFAM" id="SSF55785">
    <property type="entry name" value="PYP-like sensor domain (PAS domain)"/>
    <property type="match status" value="1"/>
</dbReference>
<evidence type="ECO:0000256" key="1">
    <source>
        <dbReference type="ARBA" id="ARBA00022485"/>
    </source>
</evidence>
<dbReference type="Gene3D" id="1.10.15.40">
    <property type="entry name" value="Electron transport complex subunit B, putative Fe-S cluster"/>
    <property type="match status" value="1"/>
</dbReference>
<dbReference type="Gene3D" id="3.30.450.20">
    <property type="entry name" value="PAS domain"/>
    <property type="match status" value="1"/>
</dbReference>
<dbReference type="Pfam" id="PF00989">
    <property type="entry name" value="PAS"/>
    <property type="match status" value="1"/>
</dbReference>
<comment type="caution">
    <text evidence="8">The sequence shown here is derived from an EMBL/GenBank/DDBJ whole genome shotgun (WGS) entry which is preliminary data.</text>
</comment>
<evidence type="ECO:0000313" key="9">
    <source>
        <dbReference type="Proteomes" id="UP000886744"/>
    </source>
</evidence>
<dbReference type="InterPro" id="IPR017896">
    <property type="entry name" value="4Fe4S_Fe-S-bd"/>
</dbReference>
<name>A0A9D1E2A8_9BACT</name>
<feature type="domain" description="4Fe-4S ferredoxin-type" evidence="6">
    <location>
        <begin position="3"/>
        <end position="31"/>
    </location>
</feature>
<dbReference type="Proteomes" id="UP000886744">
    <property type="component" value="Unassembled WGS sequence"/>
</dbReference>
<dbReference type="PROSITE" id="PS50112">
    <property type="entry name" value="PAS"/>
    <property type="match status" value="1"/>
</dbReference>
<keyword evidence="1" id="KW-0004">4Fe-4S</keyword>
<keyword evidence="3" id="KW-0408">Iron</keyword>
<dbReference type="SUPFAM" id="SSF54862">
    <property type="entry name" value="4Fe-4S ferredoxins"/>
    <property type="match status" value="1"/>
</dbReference>
<evidence type="ECO:0000256" key="4">
    <source>
        <dbReference type="ARBA" id="ARBA00023014"/>
    </source>
</evidence>
<feature type="domain" description="4Fe-4S ferredoxin-type" evidence="6">
    <location>
        <begin position="32"/>
        <end position="61"/>
    </location>
</feature>
<keyword evidence="4" id="KW-0411">Iron-sulfur</keyword>
<dbReference type="InterPro" id="IPR050395">
    <property type="entry name" value="4Fe4S_Ferredoxin_RnfB"/>
</dbReference>
<sequence length="586" mass="65528">MKEYLEFKKARCKDCYKCLRECPVKAIEVKNHQAQIIKERCILCGRCTVVCPQNAKIVHSEKEEVDALLLSGDNVVASIAPSFISSFRLQSFAQMEAVLLKLGFAFAEETAVGANAVTKEYARCIATGEYKNFITSACPALCRLIQEYHPDALKYLAPVDSPMIAHAKMLRQRFPGCKVIFIGPCIAKKREARESGLIAGVLTFEDLRRLMVERGLTFPLPDAVALEGERYGCTGIPGENPANRSKSYPIRRGIIHSFEARPQGYDYVAVDGPQNCVNTLEHIDKVSGVFFEMNMCENACVSGPCSLVGDGEGVRATVDVKRYVRRECGALPPEKEGDREYTVDISADYPKIENRSLIPTPEQIEEILHRTGKFRPEDELNCGSCGYPTCREKAWAVFNGYADIDICLPYMRERAESMSYEIIHNSPEGIVVLDSDMNVVDINAKARELLGITTVNVKGLPAVDFFNPTEFLIAQNSGKQYVRKKMYVSETKKHIDLSISILKSNRALFGILKDITDEVQYSEKLGKMRMETLSTTDDVIKKQMRVAQEIASLLGETTAETKVALLKLKKTLMQEEEEREKSEGKA</sequence>
<dbReference type="InterPro" id="IPR000014">
    <property type="entry name" value="PAS"/>
</dbReference>
<keyword evidence="2" id="KW-0479">Metal-binding</keyword>
<dbReference type="InterPro" id="IPR007202">
    <property type="entry name" value="4Fe-4S_dom"/>
</dbReference>
<proteinExistence type="predicted"/>
<dbReference type="InterPro" id="IPR009016">
    <property type="entry name" value="Fe_hydrogenase"/>
</dbReference>
<dbReference type="Gene3D" id="3.30.70.20">
    <property type="match status" value="1"/>
</dbReference>
<dbReference type="InterPro" id="IPR035965">
    <property type="entry name" value="PAS-like_dom_sf"/>
</dbReference>
<dbReference type="PROSITE" id="PS51379">
    <property type="entry name" value="4FE4S_FER_2"/>
    <property type="match status" value="2"/>
</dbReference>
<evidence type="ECO:0000259" key="5">
    <source>
        <dbReference type="PROSITE" id="PS50112"/>
    </source>
</evidence>
<dbReference type="GO" id="GO:0051539">
    <property type="term" value="F:4 iron, 4 sulfur cluster binding"/>
    <property type="evidence" value="ECO:0007669"/>
    <property type="project" value="UniProtKB-KW"/>
</dbReference>
<dbReference type="InterPro" id="IPR013767">
    <property type="entry name" value="PAS_fold"/>
</dbReference>